<gene>
    <name evidence="2" type="ORF">LM010_09055</name>
</gene>
<dbReference type="SMART" id="SM00347">
    <property type="entry name" value="HTH_MARR"/>
    <property type="match status" value="1"/>
</dbReference>
<dbReference type="PROSITE" id="PS50995">
    <property type="entry name" value="HTH_MARR_2"/>
    <property type="match status" value="1"/>
</dbReference>
<dbReference type="PANTHER" id="PTHR33164">
    <property type="entry name" value="TRANSCRIPTIONAL REGULATOR, MARR FAMILY"/>
    <property type="match status" value="1"/>
</dbReference>
<dbReference type="GO" id="GO:0003700">
    <property type="term" value="F:DNA-binding transcription factor activity"/>
    <property type="evidence" value="ECO:0007669"/>
    <property type="project" value="InterPro"/>
</dbReference>
<dbReference type="Gene3D" id="1.10.10.10">
    <property type="entry name" value="Winged helix-like DNA-binding domain superfamily/Winged helix DNA-binding domain"/>
    <property type="match status" value="1"/>
</dbReference>
<evidence type="ECO:0000259" key="1">
    <source>
        <dbReference type="PROSITE" id="PS50995"/>
    </source>
</evidence>
<dbReference type="Proteomes" id="UP000388452">
    <property type="component" value="Chromosome"/>
</dbReference>
<dbReference type="Pfam" id="PF01047">
    <property type="entry name" value="MarR"/>
    <property type="match status" value="1"/>
</dbReference>
<dbReference type="PANTHER" id="PTHR33164:SF43">
    <property type="entry name" value="HTH-TYPE TRANSCRIPTIONAL REPRESSOR YETL"/>
    <property type="match status" value="1"/>
</dbReference>
<evidence type="ECO:0000313" key="2">
    <source>
        <dbReference type="EMBL" id="QFQ91565.1"/>
    </source>
</evidence>
<dbReference type="GO" id="GO:0006950">
    <property type="term" value="P:response to stress"/>
    <property type="evidence" value="ECO:0007669"/>
    <property type="project" value="TreeGrafter"/>
</dbReference>
<dbReference type="InterPro" id="IPR000835">
    <property type="entry name" value="HTH_MarR-typ"/>
</dbReference>
<name>A0A5P8JQR7_9LACO</name>
<sequence>MIMAETDLLEAYIEVYFKAFKYVGDLISEPMKADGISFEQFLIMRDLAAGQELGLSEIAKKRGVTRAAISRQIKTLLGKDTITQERDAVDRRRLYLRLTDHGEEVTARINKVIHKRFYDWVDTLGEQDAHELLQIMRRVGETIIAKDKAERGE</sequence>
<dbReference type="AlphaFoldDB" id="A0A5P8JQR7"/>
<organism evidence="2 3">
    <name type="scientific">Lacticaseibacillus manihotivorans</name>
    <dbReference type="NCBI Taxonomy" id="88233"/>
    <lineage>
        <taxon>Bacteria</taxon>
        <taxon>Bacillati</taxon>
        <taxon>Bacillota</taxon>
        <taxon>Bacilli</taxon>
        <taxon>Lactobacillales</taxon>
        <taxon>Lactobacillaceae</taxon>
        <taxon>Lacticaseibacillus</taxon>
    </lineage>
</organism>
<dbReference type="InterPro" id="IPR036390">
    <property type="entry name" value="WH_DNA-bd_sf"/>
</dbReference>
<evidence type="ECO:0000313" key="3">
    <source>
        <dbReference type="Proteomes" id="UP000388452"/>
    </source>
</evidence>
<protein>
    <submittedName>
        <fullName evidence="2">MarR family transcriptional regulator</fullName>
    </submittedName>
</protein>
<reference evidence="2 3" key="1">
    <citation type="submission" date="2019-10" db="EMBL/GenBank/DDBJ databases">
        <title>Genome sequencing of Lactobacillus manihotivorans.</title>
        <authorList>
            <person name="Kim K."/>
        </authorList>
    </citation>
    <scope>NUCLEOTIDE SEQUENCE [LARGE SCALE GENOMIC DNA]</scope>
    <source>
        <strain evidence="2 3">LM010</strain>
    </source>
</reference>
<dbReference type="InterPro" id="IPR039422">
    <property type="entry name" value="MarR/SlyA-like"/>
</dbReference>
<dbReference type="EMBL" id="CP045068">
    <property type="protein sequence ID" value="QFQ91565.1"/>
    <property type="molecule type" value="Genomic_DNA"/>
</dbReference>
<dbReference type="SUPFAM" id="SSF46785">
    <property type="entry name" value="Winged helix' DNA-binding domain"/>
    <property type="match status" value="1"/>
</dbReference>
<accession>A0A5P8JQR7</accession>
<dbReference type="InterPro" id="IPR036388">
    <property type="entry name" value="WH-like_DNA-bd_sf"/>
</dbReference>
<feature type="domain" description="HTH marR-type" evidence="1">
    <location>
        <begin position="5"/>
        <end position="141"/>
    </location>
</feature>
<proteinExistence type="predicted"/>